<protein>
    <submittedName>
        <fullName evidence="2">DUF3598 family protein</fullName>
    </submittedName>
</protein>
<gene>
    <name evidence="2" type="ORF">G7B40_039410</name>
</gene>
<dbReference type="InterPro" id="IPR012674">
    <property type="entry name" value="Calycin"/>
</dbReference>
<feature type="domain" description="DUF3598" evidence="1">
    <location>
        <begin position="11"/>
        <end position="146"/>
    </location>
</feature>
<proteinExistence type="predicted"/>
<accession>A0AAP5MCQ3</accession>
<dbReference type="SUPFAM" id="SSF50814">
    <property type="entry name" value="Lipocalins"/>
    <property type="match status" value="1"/>
</dbReference>
<evidence type="ECO:0000313" key="2">
    <source>
        <dbReference type="EMBL" id="MDR9900560.1"/>
    </source>
</evidence>
<evidence type="ECO:0000313" key="3">
    <source>
        <dbReference type="Proteomes" id="UP000667802"/>
    </source>
</evidence>
<dbReference type="EMBL" id="JAALHA020000036">
    <property type="protein sequence ID" value="MDR9900560.1"/>
    <property type="molecule type" value="Genomic_DNA"/>
</dbReference>
<dbReference type="Gene3D" id="2.40.128.20">
    <property type="match status" value="1"/>
</dbReference>
<comment type="caution">
    <text evidence="2">The sequence shown here is derived from an EMBL/GenBank/DDBJ whole genome shotgun (WGS) entry which is preliminary data.</text>
</comment>
<dbReference type="InterPro" id="IPR022017">
    <property type="entry name" value="BFA1-like_DUF3598"/>
</dbReference>
<keyword evidence="3" id="KW-1185">Reference proteome</keyword>
<dbReference type="Proteomes" id="UP000667802">
    <property type="component" value="Unassembled WGS sequence"/>
</dbReference>
<evidence type="ECO:0000259" key="1">
    <source>
        <dbReference type="Pfam" id="PF12204"/>
    </source>
</evidence>
<dbReference type="Pfam" id="PF12204">
    <property type="entry name" value="DUF3598_N"/>
    <property type="match status" value="1"/>
</dbReference>
<dbReference type="RefSeq" id="WP_208343857.1">
    <property type="nucleotide sequence ID" value="NZ_CAWQFN010000403.1"/>
</dbReference>
<reference evidence="3" key="1">
    <citation type="journal article" date="2021" name="Science">
        <title>Hunting the eagle killer: A cyanobacterial neurotoxin causes vacuolar myelinopathy.</title>
        <authorList>
            <person name="Breinlinger S."/>
            <person name="Phillips T.J."/>
            <person name="Haram B.N."/>
            <person name="Mares J."/>
            <person name="Martinez Yerena J.A."/>
            <person name="Hrouzek P."/>
            <person name="Sobotka R."/>
            <person name="Henderson W.M."/>
            <person name="Schmieder P."/>
            <person name="Williams S.M."/>
            <person name="Lauderdale J.D."/>
            <person name="Wilde H.D."/>
            <person name="Gerrin W."/>
            <person name="Kust A."/>
            <person name="Washington J.W."/>
            <person name="Wagner C."/>
            <person name="Geier B."/>
            <person name="Liebeke M."/>
            <person name="Enke H."/>
            <person name="Niedermeyer T.H.J."/>
            <person name="Wilde S.B."/>
        </authorList>
    </citation>
    <scope>NUCLEOTIDE SEQUENCE [LARGE SCALE GENOMIC DNA]</scope>
    <source>
        <strain evidence="3">Thurmond2011</strain>
    </source>
</reference>
<dbReference type="AlphaFoldDB" id="A0AAP5MCQ3"/>
<name>A0AAP5MCQ3_9CYAN</name>
<sequence>MSILREEMPVLARHAGDWVGTYTVVDTEGKILDKHQSHLSCQFPEDGPYPYYQINRYTWSDGKQEEHQFPGTYHDKALWFDTERILGKSWEADNSTIILSFSYKSMPELSLYEMILISPCNNYRARTWHWLKNHQIFKRTLIQEERVR</sequence>
<organism evidence="2 3">
    <name type="scientific">Aetokthonos hydrillicola Thurmond2011</name>
    <dbReference type="NCBI Taxonomy" id="2712845"/>
    <lineage>
        <taxon>Bacteria</taxon>
        <taxon>Bacillati</taxon>
        <taxon>Cyanobacteriota</taxon>
        <taxon>Cyanophyceae</taxon>
        <taxon>Nostocales</taxon>
        <taxon>Hapalosiphonaceae</taxon>
        <taxon>Aetokthonos</taxon>
    </lineage>
</organism>